<dbReference type="EMBL" id="JARVKF010000035">
    <property type="protein sequence ID" value="KAK9424657.1"/>
    <property type="molecule type" value="Genomic_DNA"/>
</dbReference>
<dbReference type="InterPro" id="IPR036291">
    <property type="entry name" value="NAD(P)-bd_dom_sf"/>
</dbReference>
<feature type="domain" description="NAD(P)-binding" evidence="1">
    <location>
        <begin position="8"/>
        <end position="111"/>
    </location>
</feature>
<dbReference type="InterPro" id="IPR016040">
    <property type="entry name" value="NAD(P)-bd_dom"/>
</dbReference>
<dbReference type="PANTHER" id="PTHR48079">
    <property type="entry name" value="PROTEIN YEEZ"/>
    <property type="match status" value="1"/>
</dbReference>
<gene>
    <name evidence="2" type="ORF">SUNI508_03533</name>
</gene>
<evidence type="ECO:0000313" key="2">
    <source>
        <dbReference type="EMBL" id="KAK9424657.1"/>
    </source>
</evidence>
<dbReference type="Pfam" id="PF13460">
    <property type="entry name" value="NAD_binding_10"/>
    <property type="match status" value="1"/>
</dbReference>
<protein>
    <submittedName>
        <fullName evidence="2">NAD-dependent epimerase/dehydratase domain-containing protein</fullName>
    </submittedName>
</protein>
<accession>A0ABR2VCK8</accession>
<sequence>MARVFLTGASGYIGGHALHEMAPDSRFSIVALVRNPDHGKVITAKYPKVRVVEGDLDDSQTIETEASAADIVLHLAHNKHIKSVEAIATALSSRKSSSPAYYIQISGASVLAANELASKSFTPGSASDATFDDYDGVEKFRDLIRAHQQSRIVDNFILDLAAKSPGIQTALIFPPIIYGQGQGPVNQRSVQVPTLAKVTLTRGNGVQVGKGLNRWTNVHIRDLGRLIGKLVGEASEKQPKDKLWSEHGLYLTELAKR</sequence>
<evidence type="ECO:0000313" key="3">
    <source>
        <dbReference type="Proteomes" id="UP001408356"/>
    </source>
</evidence>
<dbReference type="InterPro" id="IPR051783">
    <property type="entry name" value="NAD(P)-dependent_oxidoreduct"/>
</dbReference>
<proteinExistence type="predicted"/>
<keyword evidence="3" id="KW-1185">Reference proteome</keyword>
<name>A0ABR2VCK8_9PEZI</name>
<dbReference type="SUPFAM" id="SSF51735">
    <property type="entry name" value="NAD(P)-binding Rossmann-fold domains"/>
    <property type="match status" value="1"/>
</dbReference>
<organism evidence="2 3">
    <name type="scientific">Seiridium unicorne</name>
    <dbReference type="NCBI Taxonomy" id="138068"/>
    <lineage>
        <taxon>Eukaryota</taxon>
        <taxon>Fungi</taxon>
        <taxon>Dikarya</taxon>
        <taxon>Ascomycota</taxon>
        <taxon>Pezizomycotina</taxon>
        <taxon>Sordariomycetes</taxon>
        <taxon>Xylariomycetidae</taxon>
        <taxon>Amphisphaeriales</taxon>
        <taxon>Sporocadaceae</taxon>
        <taxon>Seiridium</taxon>
    </lineage>
</organism>
<comment type="caution">
    <text evidence="2">The sequence shown here is derived from an EMBL/GenBank/DDBJ whole genome shotgun (WGS) entry which is preliminary data.</text>
</comment>
<reference evidence="2 3" key="1">
    <citation type="journal article" date="2024" name="J. Plant Pathol.">
        <title>Sequence and assembly of the genome of Seiridium unicorne, isolate CBS 538.82, causal agent of cypress canker disease.</title>
        <authorList>
            <person name="Scali E."/>
            <person name="Rocca G.D."/>
            <person name="Danti R."/>
            <person name="Garbelotto M."/>
            <person name="Barberini S."/>
            <person name="Baroncelli R."/>
            <person name="Emiliani G."/>
        </authorList>
    </citation>
    <scope>NUCLEOTIDE SEQUENCE [LARGE SCALE GENOMIC DNA]</scope>
    <source>
        <strain evidence="2 3">BM-138-508</strain>
    </source>
</reference>
<dbReference type="Proteomes" id="UP001408356">
    <property type="component" value="Unassembled WGS sequence"/>
</dbReference>
<dbReference type="PANTHER" id="PTHR48079:SF8">
    <property type="entry name" value="NAD(P)-BINDING DOMAIN-CONTAINING PROTEIN"/>
    <property type="match status" value="1"/>
</dbReference>
<dbReference type="Gene3D" id="3.40.50.720">
    <property type="entry name" value="NAD(P)-binding Rossmann-like Domain"/>
    <property type="match status" value="1"/>
</dbReference>
<evidence type="ECO:0000259" key="1">
    <source>
        <dbReference type="Pfam" id="PF13460"/>
    </source>
</evidence>